<dbReference type="VEuPathDB" id="FungiDB:MELLADRAFT_113267"/>
<proteinExistence type="predicted"/>
<dbReference type="HOGENOM" id="CLU_106813_0_0_1"/>
<dbReference type="Proteomes" id="UP000001072">
    <property type="component" value="Unassembled WGS sequence"/>
</dbReference>
<evidence type="ECO:0000256" key="1">
    <source>
        <dbReference type="SAM" id="MobiDB-lite"/>
    </source>
</evidence>
<organism evidence="3">
    <name type="scientific">Melampsora larici-populina (strain 98AG31 / pathotype 3-4-7)</name>
    <name type="common">Poplar leaf rust fungus</name>
    <dbReference type="NCBI Taxonomy" id="747676"/>
    <lineage>
        <taxon>Eukaryota</taxon>
        <taxon>Fungi</taxon>
        <taxon>Dikarya</taxon>
        <taxon>Basidiomycota</taxon>
        <taxon>Pucciniomycotina</taxon>
        <taxon>Pucciniomycetes</taxon>
        <taxon>Pucciniales</taxon>
        <taxon>Melampsoraceae</taxon>
        <taxon>Melampsora</taxon>
    </lineage>
</organism>
<dbReference type="InParanoid" id="F4S9A9"/>
<dbReference type="AlphaFoldDB" id="F4S9A9"/>
<dbReference type="GeneID" id="18924934"/>
<keyword evidence="3" id="KW-1185">Reference proteome</keyword>
<reference evidence="3" key="1">
    <citation type="journal article" date="2011" name="Proc. Natl. Acad. Sci. U.S.A.">
        <title>Obligate biotrophy features unraveled by the genomic analysis of rust fungi.</title>
        <authorList>
            <person name="Duplessis S."/>
            <person name="Cuomo C.A."/>
            <person name="Lin Y.-C."/>
            <person name="Aerts A."/>
            <person name="Tisserant E."/>
            <person name="Veneault-Fourrey C."/>
            <person name="Joly D.L."/>
            <person name="Hacquard S."/>
            <person name="Amselem J."/>
            <person name="Cantarel B.L."/>
            <person name="Chiu R."/>
            <person name="Coutinho P.M."/>
            <person name="Feau N."/>
            <person name="Field M."/>
            <person name="Frey P."/>
            <person name="Gelhaye E."/>
            <person name="Goldberg J."/>
            <person name="Grabherr M.G."/>
            <person name="Kodira C.D."/>
            <person name="Kohler A."/>
            <person name="Kuees U."/>
            <person name="Lindquist E.A."/>
            <person name="Lucas S.M."/>
            <person name="Mago R."/>
            <person name="Mauceli E."/>
            <person name="Morin E."/>
            <person name="Murat C."/>
            <person name="Pangilinan J.L."/>
            <person name="Park R."/>
            <person name="Pearson M."/>
            <person name="Quesneville H."/>
            <person name="Rouhier N."/>
            <person name="Sakthikumar S."/>
            <person name="Salamov A.A."/>
            <person name="Schmutz J."/>
            <person name="Selles B."/>
            <person name="Shapiro H."/>
            <person name="Tanguay P."/>
            <person name="Tuskan G.A."/>
            <person name="Henrissat B."/>
            <person name="Van de Peer Y."/>
            <person name="Rouze P."/>
            <person name="Ellis J.G."/>
            <person name="Dodds P.N."/>
            <person name="Schein J.E."/>
            <person name="Zhong S."/>
            <person name="Hamelin R.C."/>
            <person name="Grigoriev I.V."/>
            <person name="Szabo L.J."/>
            <person name="Martin F."/>
        </authorList>
    </citation>
    <scope>NUCLEOTIDE SEQUENCE [LARGE SCALE GENOMIC DNA]</scope>
    <source>
        <strain evidence="3">98AG31 / pathotype 3-4-7</strain>
    </source>
</reference>
<accession>F4S9A9</accession>
<protein>
    <submittedName>
        <fullName evidence="2">Uncharacterized protein</fullName>
    </submittedName>
</protein>
<sequence>MLSPKFKTDARRVVCKCQSHECYKGFYLDASGIKQQGIEVIPATKESHARADLRYQIMSTSLSANQDNSNLNRPAPTDEQDQLSGPLARLGLDPSRNSSDRATRMNSRSVSAPYTNFDSLRASVADRSREPEEEAEGSSSATGVPSDRNHELALLENETQPTDPDVCKATDSARQNGLREYDTSTLNISLFDLDAEQLNMY</sequence>
<dbReference type="EMBL" id="GL883169">
    <property type="protein sequence ID" value="EGF98788.1"/>
    <property type="molecule type" value="Genomic_DNA"/>
</dbReference>
<feature type="compositionally biased region" description="Polar residues" evidence="1">
    <location>
        <begin position="104"/>
        <end position="118"/>
    </location>
</feature>
<evidence type="ECO:0000313" key="3">
    <source>
        <dbReference type="Proteomes" id="UP000001072"/>
    </source>
</evidence>
<evidence type="ECO:0000313" key="2">
    <source>
        <dbReference type="EMBL" id="EGF98788.1"/>
    </source>
</evidence>
<dbReference type="RefSeq" id="XP_007417958.1">
    <property type="nucleotide sequence ID" value="XM_007417896.1"/>
</dbReference>
<name>F4S9A9_MELLP</name>
<gene>
    <name evidence="2" type="ORF">MELLADRAFT_113267</name>
</gene>
<dbReference type="KEGG" id="mlr:MELLADRAFT_113267"/>
<feature type="region of interest" description="Disordered" evidence="1">
    <location>
        <begin position="64"/>
        <end position="147"/>
    </location>
</feature>